<evidence type="ECO:0000256" key="2">
    <source>
        <dbReference type="ARBA" id="ARBA00010742"/>
    </source>
</evidence>
<organism evidence="5 6">
    <name type="scientific">Mesorhizobium calcicola</name>
    <dbReference type="NCBI Taxonomy" id="1300310"/>
    <lineage>
        <taxon>Bacteria</taxon>
        <taxon>Pseudomonadati</taxon>
        <taxon>Pseudomonadota</taxon>
        <taxon>Alphaproteobacteria</taxon>
        <taxon>Hyphomicrobiales</taxon>
        <taxon>Phyllobacteriaceae</taxon>
        <taxon>Mesorhizobium</taxon>
    </lineage>
</organism>
<evidence type="ECO:0000259" key="4">
    <source>
        <dbReference type="Pfam" id="PF09084"/>
    </source>
</evidence>
<comment type="similarity">
    <text evidence="2">Belongs to the bacterial solute-binding protein SsuA/TauA family.</text>
</comment>
<dbReference type="Pfam" id="PF09084">
    <property type="entry name" value="NMT1"/>
    <property type="match status" value="1"/>
</dbReference>
<dbReference type="Proteomes" id="UP001597349">
    <property type="component" value="Unassembled WGS sequence"/>
</dbReference>
<comment type="caution">
    <text evidence="5">The sequence shown here is derived from an EMBL/GenBank/DDBJ whole genome shotgun (WGS) entry which is preliminary data.</text>
</comment>
<dbReference type="PANTHER" id="PTHR30024">
    <property type="entry name" value="ALIPHATIC SULFONATES-BINDING PROTEIN-RELATED"/>
    <property type="match status" value="1"/>
</dbReference>
<evidence type="ECO:0000313" key="6">
    <source>
        <dbReference type="Proteomes" id="UP001597349"/>
    </source>
</evidence>
<gene>
    <name evidence="5" type="ORF">ACFSQT_22900</name>
</gene>
<feature type="domain" description="SsuA/THI5-like" evidence="4">
    <location>
        <begin position="22"/>
        <end position="222"/>
    </location>
</feature>
<dbReference type="Gene3D" id="3.40.190.10">
    <property type="entry name" value="Periplasmic binding protein-like II"/>
    <property type="match status" value="2"/>
</dbReference>
<dbReference type="InterPro" id="IPR015168">
    <property type="entry name" value="SsuA/THI5"/>
</dbReference>
<keyword evidence="3" id="KW-0732">Signal</keyword>
<evidence type="ECO:0000256" key="1">
    <source>
        <dbReference type="ARBA" id="ARBA00004418"/>
    </source>
</evidence>
<keyword evidence="6" id="KW-1185">Reference proteome</keyword>
<dbReference type="PANTHER" id="PTHR30024:SF47">
    <property type="entry name" value="TAURINE-BINDING PERIPLASMIC PROTEIN"/>
    <property type="match status" value="1"/>
</dbReference>
<dbReference type="RefSeq" id="WP_379022388.1">
    <property type="nucleotide sequence ID" value="NZ_JBHUGY010000034.1"/>
</dbReference>
<sequence>MNHSENLGLAELHLAGGAQGFNWLPVFIAEEQGLFERHGIKIVYKRMGSVDKATAAVVEGEADLAITPPEGAVADFVEGGELRVVAGNAVRLPMSLVARPGISSIAELKGKRIGTSSLTEGTAIYTQIMLAEAGLRYPGDYEFVLAGIHTKRWEALQSGEIDCAPQPAPWNFLAKDEGYELIGEVNVAIPEILFTAIIGKASWLKANADLVARFLKALIEAHALTNDPAKQDLTLPVFQRITTPDSQSLALRGLDYMRDMGMWPQGLAVPDTALETTIDLMIRANLLDEASRGMAHGVFDRRYLSAAA</sequence>
<evidence type="ECO:0000313" key="5">
    <source>
        <dbReference type="EMBL" id="MFD2055806.1"/>
    </source>
</evidence>
<reference evidence="6" key="1">
    <citation type="journal article" date="2019" name="Int. J. Syst. Evol. Microbiol.">
        <title>The Global Catalogue of Microorganisms (GCM) 10K type strain sequencing project: providing services to taxonomists for standard genome sequencing and annotation.</title>
        <authorList>
            <consortium name="The Broad Institute Genomics Platform"/>
            <consortium name="The Broad Institute Genome Sequencing Center for Infectious Disease"/>
            <person name="Wu L."/>
            <person name="Ma J."/>
        </authorList>
    </citation>
    <scope>NUCLEOTIDE SEQUENCE [LARGE SCALE GENOMIC DNA]</scope>
    <source>
        <strain evidence="6">CGMCC 1.16226</strain>
    </source>
</reference>
<accession>A0ABW4WGT2</accession>
<name>A0ABW4WGT2_9HYPH</name>
<comment type="subcellular location">
    <subcellularLocation>
        <location evidence="1">Periplasm</location>
    </subcellularLocation>
</comment>
<dbReference type="EMBL" id="JBHUGY010000034">
    <property type="protein sequence ID" value="MFD2055806.1"/>
    <property type="molecule type" value="Genomic_DNA"/>
</dbReference>
<proteinExistence type="inferred from homology"/>
<dbReference type="SUPFAM" id="SSF53850">
    <property type="entry name" value="Periplasmic binding protein-like II"/>
    <property type="match status" value="1"/>
</dbReference>
<protein>
    <submittedName>
        <fullName evidence="5">ABC transporter substrate-binding protein</fullName>
    </submittedName>
</protein>
<evidence type="ECO:0000256" key="3">
    <source>
        <dbReference type="ARBA" id="ARBA00022729"/>
    </source>
</evidence>